<dbReference type="InterPro" id="IPR036291">
    <property type="entry name" value="NAD(P)-bd_dom_sf"/>
</dbReference>
<protein>
    <recommendedName>
        <fullName evidence="6">Alcohol dehydrogenase</fullName>
    </recommendedName>
</protein>
<dbReference type="Proteomes" id="UP000324832">
    <property type="component" value="Unassembled WGS sequence"/>
</dbReference>
<accession>A0A5E4PNI3</accession>
<proteinExistence type="inferred from homology"/>
<sequence length="248" mass="27666">MSKDMKNKVVLITGGASGIGYEIAERFLEKGASKVILVDINEKLGRDAIETLSSKYGNDKVYFYNFDVTNATTLWKKITDTFKDIDVLVNNAGIANDNDVKRTMDINVIALIELSFMFWEHNRKDKSGNGGTILNIASLYAIRADPIIPVYQASKFAVMGFTKSLGHQYNFKRSGVRVVAICPGFTETDLINKINLWDDTLSDYVTEFLKVQLWQKVDSVGRAVVEIFETAESGTAWLIDGGEPIKEV</sequence>
<evidence type="ECO:0000256" key="1">
    <source>
        <dbReference type="ARBA" id="ARBA00006484"/>
    </source>
</evidence>
<dbReference type="PANTHER" id="PTHR44229">
    <property type="entry name" value="15-HYDROXYPROSTAGLANDIN DEHYDROGENASE [NAD(+)]"/>
    <property type="match status" value="1"/>
</dbReference>
<dbReference type="Pfam" id="PF00106">
    <property type="entry name" value="adh_short"/>
    <property type="match status" value="1"/>
</dbReference>
<gene>
    <name evidence="4" type="ORF">LSINAPIS_LOCUS406</name>
</gene>
<dbReference type="PANTHER" id="PTHR44229:SF8">
    <property type="entry name" value="ALCOHOL DEHYDROGENASE-RELATED"/>
    <property type="match status" value="1"/>
</dbReference>
<keyword evidence="2" id="KW-0560">Oxidoreductase</keyword>
<dbReference type="GO" id="GO:0016616">
    <property type="term" value="F:oxidoreductase activity, acting on the CH-OH group of donors, NAD or NADP as acceptor"/>
    <property type="evidence" value="ECO:0007669"/>
    <property type="project" value="TreeGrafter"/>
</dbReference>
<evidence type="ECO:0000313" key="4">
    <source>
        <dbReference type="EMBL" id="VVC86617.1"/>
    </source>
</evidence>
<dbReference type="SUPFAM" id="SSF51735">
    <property type="entry name" value="NAD(P)-binding Rossmann-fold domains"/>
    <property type="match status" value="1"/>
</dbReference>
<evidence type="ECO:0000313" key="5">
    <source>
        <dbReference type="Proteomes" id="UP000324832"/>
    </source>
</evidence>
<dbReference type="Gene3D" id="3.40.50.720">
    <property type="entry name" value="NAD(P)-binding Rossmann-like Domain"/>
    <property type="match status" value="1"/>
</dbReference>
<evidence type="ECO:0000256" key="3">
    <source>
        <dbReference type="RuleBase" id="RU000363"/>
    </source>
</evidence>
<organism evidence="4 5">
    <name type="scientific">Leptidea sinapis</name>
    <dbReference type="NCBI Taxonomy" id="189913"/>
    <lineage>
        <taxon>Eukaryota</taxon>
        <taxon>Metazoa</taxon>
        <taxon>Ecdysozoa</taxon>
        <taxon>Arthropoda</taxon>
        <taxon>Hexapoda</taxon>
        <taxon>Insecta</taxon>
        <taxon>Pterygota</taxon>
        <taxon>Neoptera</taxon>
        <taxon>Endopterygota</taxon>
        <taxon>Lepidoptera</taxon>
        <taxon>Glossata</taxon>
        <taxon>Ditrysia</taxon>
        <taxon>Papilionoidea</taxon>
        <taxon>Pieridae</taxon>
        <taxon>Dismorphiinae</taxon>
        <taxon>Leptidea</taxon>
    </lineage>
</organism>
<dbReference type="PRINTS" id="PR00081">
    <property type="entry name" value="GDHRDH"/>
</dbReference>
<name>A0A5E4PNI3_9NEOP</name>
<dbReference type="EMBL" id="FZQP02000004">
    <property type="protein sequence ID" value="VVC86617.1"/>
    <property type="molecule type" value="Genomic_DNA"/>
</dbReference>
<keyword evidence="5" id="KW-1185">Reference proteome</keyword>
<reference evidence="4 5" key="1">
    <citation type="submission" date="2017-07" db="EMBL/GenBank/DDBJ databases">
        <authorList>
            <person name="Talla V."/>
            <person name="Backstrom N."/>
        </authorList>
    </citation>
    <scope>NUCLEOTIDE SEQUENCE [LARGE SCALE GENOMIC DNA]</scope>
</reference>
<dbReference type="InterPro" id="IPR002347">
    <property type="entry name" value="SDR_fam"/>
</dbReference>
<dbReference type="GO" id="GO:0005737">
    <property type="term" value="C:cytoplasm"/>
    <property type="evidence" value="ECO:0007669"/>
    <property type="project" value="TreeGrafter"/>
</dbReference>
<evidence type="ECO:0000256" key="2">
    <source>
        <dbReference type="ARBA" id="ARBA00023002"/>
    </source>
</evidence>
<dbReference type="AlphaFoldDB" id="A0A5E4PNI3"/>
<comment type="similarity">
    <text evidence="1 3">Belongs to the short-chain dehydrogenases/reductases (SDR) family.</text>
</comment>
<dbReference type="PRINTS" id="PR00080">
    <property type="entry name" value="SDRFAMILY"/>
</dbReference>
<evidence type="ECO:0008006" key="6">
    <source>
        <dbReference type="Google" id="ProtNLM"/>
    </source>
</evidence>